<dbReference type="PANTHER" id="PTHR45772">
    <property type="entry name" value="CONSERVED COMPONENT OF ABC TRANSPORTER FOR NATURAL AMINO ACIDS-RELATED"/>
    <property type="match status" value="1"/>
</dbReference>
<organism evidence="7 8">
    <name type="scientific">Bosea minatitlanensis</name>
    <dbReference type="NCBI Taxonomy" id="128782"/>
    <lineage>
        <taxon>Bacteria</taxon>
        <taxon>Pseudomonadati</taxon>
        <taxon>Pseudomonadota</taxon>
        <taxon>Alphaproteobacteria</taxon>
        <taxon>Hyphomicrobiales</taxon>
        <taxon>Boseaceae</taxon>
        <taxon>Bosea</taxon>
    </lineage>
</organism>
<dbReference type="InterPro" id="IPR027417">
    <property type="entry name" value="P-loop_NTPase"/>
</dbReference>
<gene>
    <name evidence="7" type="ORF">ACFPK2_02120</name>
</gene>
<evidence type="ECO:0000256" key="1">
    <source>
        <dbReference type="ARBA" id="ARBA00005417"/>
    </source>
</evidence>
<dbReference type="GO" id="GO:0005524">
    <property type="term" value="F:ATP binding"/>
    <property type="evidence" value="ECO:0007669"/>
    <property type="project" value="UniProtKB-KW"/>
</dbReference>
<keyword evidence="5" id="KW-0029">Amino-acid transport</keyword>
<comment type="caution">
    <text evidence="7">The sequence shown here is derived from an EMBL/GenBank/DDBJ whole genome shotgun (WGS) entry which is preliminary data.</text>
</comment>
<dbReference type="SMART" id="SM00382">
    <property type="entry name" value="AAA"/>
    <property type="match status" value="1"/>
</dbReference>
<dbReference type="SUPFAM" id="SSF52540">
    <property type="entry name" value="P-loop containing nucleoside triphosphate hydrolases"/>
    <property type="match status" value="1"/>
</dbReference>
<dbReference type="Proteomes" id="UP001595976">
    <property type="component" value="Unassembled WGS sequence"/>
</dbReference>
<name>A0ABW0F025_9HYPH</name>
<feature type="domain" description="ABC transporter" evidence="6">
    <location>
        <begin position="13"/>
        <end position="270"/>
    </location>
</feature>
<keyword evidence="2" id="KW-0813">Transport</keyword>
<dbReference type="CDD" id="cd03219">
    <property type="entry name" value="ABC_Mj1267_LivG_branched"/>
    <property type="match status" value="1"/>
</dbReference>
<keyword evidence="4 7" id="KW-0067">ATP-binding</keyword>
<keyword evidence="8" id="KW-1185">Reference proteome</keyword>
<dbReference type="InterPro" id="IPR032823">
    <property type="entry name" value="BCA_ABC_TP_C"/>
</dbReference>
<evidence type="ECO:0000256" key="3">
    <source>
        <dbReference type="ARBA" id="ARBA00022741"/>
    </source>
</evidence>
<dbReference type="Gene3D" id="3.40.50.300">
    <property type="entry name" value="P-loop containing nucleotide triphosphate hydrolases"/>
    <property type="match status" value="1"/>
</dbReference>
<evidence type="ECO:0000259" key="6">
    <source>
        <dbReference type="PROSITE" id="PS50893"/>
    </source>
</evidence>
<comment type="similarity">
    <text evidence="1">Belongs to the ABC transporter superfamily.</text>
</comment>
<evidence type="ECO:0000256" key="5">
    <source>
        <dbReference type="ARBA" id="ARBA00022970"/>
    </source>
</evidence>
<protein>
    <submittedName>
        <fullName evidence="7">ABC transporter ATP-binding protein</fullName>
    </submittedName>
</protein>
<dbReference type="InterPro" id="IPR003439">
    <property type="entry name" value="ABC_transporter-like_ATP-bd"/>
</dbReference>
<dbReference type="PROSITE" id="PS50893">
    <property type="entry name" value="ABC_TRANSPORTER_2"/>
    <property type="match status" value="1"/>
</dbReference>
<dbReference type="Pfam" id="PF00005">
    <property type="entry name" value="ABC_tran"/>
    <property type="match status" value="1"/>
</dbReference>
<dbReference type="Pfam" id="PF12399">
    <property type="entry name" value="BCA_ABC_TP_C"/>
    <property type="match status" value="1"/>
</dbReference>
<evidence type="ECO:0000256" key="4">
    <source>
        <dbReference type="ARBA" id="ARBA00022840"/>
    </source>
</evidence>
<evidence type="ECO:0000313" key="7">
    <source>
        <dbReference type="EMBL" id="MFC5291780.1"/>
    </source>
</evidence>
<keyword evidence="3" id="KW-0547">Nucleotide-binding</keyword>
<evidence type="ECO:0000313" key="8">
    <source>
        <dbReference type="Proteomes" id="UP001595976"/>
    </source>
</evidence>
<reference evidence="8" key="1">
    <citation type="journal article" date="2019" name="Int. J. Syst. Evol. Microbiol.">
        <title>The Global Catalogue of Microorganisms (GCM) 10K type strain sequencing project: providing services to taxonomists for standard genome sequencing and annotation.</title>
        <authorList>
            <consortium name="The Broad Institute Genomics Platform"/>
            <consortium name="The Broad Institute Genome Sequencing Center for Infectious Disease"/>
            <person name="Wu L."/>
            <person name="Ma J."/>
        </authorList>
    </citation>
    <scope>NUCLEOTIDE SEQUENCE [LARGE SCALE GENOMIC DNA]</scope>
    <source>
        <strain evidence="8">CGMCC 1.15643</strain>
    </source>
</reference>
<dbReference type="InterPro" id="IPR003593">
    <property type="entry name" value="AAA+_ATPase"/>
</dbReference>
<accession>A0ABW0F025</accession>
<dbReference type="EMBL" id="JBHSLI010000001">
    <property type="protein sequence ID" value="MFC5291780.1"/>
    <property type="molecule type" value="Genomic_DNA"/>
</dbReference>
<dbReference type="RefSeq" id="WP_158445874.1">
    <property type="nucleotide sequence ID" value="NZ_JAOAOS010000001.1"/>
</dbReference>
<evidence type="ECO:0000256" key="2">
    <source>
        <dbReference type="ARBA" id="ARBA00022448"/>
    </source>
</evidence>
<dbReference type="PANTHER" id="PTHR45772:SF11">
    <property type="entry name" value="HIGH-AFFINITY BRANCHED-CHAIN AMINO ACID TRANSPORT ATP-BINDING PROTEIN LIVG"/>
    <property type="match status" value="1"/>
</dbReference>
<dbReference type="InterPro" id="IPR051120">
    <property type="entry name" value="ABC_AA/LPS_Transport"/>
</dbReference>
<proteinExistence type="inferred from homology"/>
<sequence>MATAPAATGRPLLEVEHVTMRFGGLTAVNGLSFAARKGEITALIGPNGAGKTTVFNCITGFYKPTQGMITLTQDDGTSYLLERMPDFRISWKAKVARTFQNIRLFGGMTVLENLLVAQHNPLMRASGFTFLGVLGVGNYRAREKEAIEKARFWLDKIDLTHRADDPAADLPYGDQRRLEIARAMCTDPVLLCLDEPAAGLNPRESHDLNELLLSIRKDLGTALLLIEHDMSVVMEISDHVVVLDYGTKIADGTPAEVQADPKVIAAYLGVDDEEVDEVEAEVGIS</sequence>